<evidence type="ECO:0000256" key="1">
    <source>
        <dbReference type="SAM" id="MobiDB-lite"/>
    </source>
</evidence>
<dbReference type="Proteomes" id="UP000024635">
    <property type="component" value="Unassembled WGS sequence"/>
</dbReference>
<proteinExistence type="predicted"/>
<dbReference type="EMBL" id="JARK01000005">
    <property type="protein sequence ID" value="EYC46164.1"/>
    <property type="molecule type" value="Genomic_DNA"/>
</dbReference>
<reference evidence="3" key="1">
    <citation type="journal article" date="2015" name="Nat. Genet.">
        <title>The genome and transcriptome of the zoonotic hookworm Ancylostoma ceylanicum identify infection-specific gene families.</title>
        <authorList>
            <person name="Schwarz E.M."/>
            <person name="Hu Y."/>
            <person name="Antoshechkin I."/>
            <person name="Miller M.M."/>
            <person name="Sternberg P.W."/>
            <person name="Aroian R.V."/>
        </authorList>
    </citation>
    <scope>NUCLEOTIDE SEQUENCE</scope>
    <source>
        <strain evidence="3">HY135</strain>
    </source>
</reference>
<gene>
    <name evidence="2" type="primary">Acey_s0405.g860</name>
    <name evidence="2" type="ORF">Y032_0405g860</name>
</gene>
<protein>
    <submittedName>
        <fullName evidence="2">Uncharacterized protein</fullName>
    </submittedName>
</protein>
<dbReference type="AlphaFoldDB" id="A0A016X269"/>
<sequence>MHRTRRQMTILDELQTAAGVAEFTNLRICEEKQPFTLLKCSTTSPNDVGVQESRHRAATDGALMAGANISPYFKRTTSFRMAVADPPKSFNAANDAESHGRADSARCYVDNRRPRRIPENDQISYR</sequence>
<evidence type="ECO:0000313" key="2">
    <source>
        <dbReference type="EMBL" id="EYC46164.1"/>
    </source>
</evidence>
<keyword evidence="3" id="KW-1185">Reference proteome</keyword>
<feature type="compositionally biased region" description="Basic and acidic residues" evidence="1">
    <location>
        <begin position="96"/>
        <end position="119"/>
    </location>
</feature>
<dbReference type="OrthoDB" id="10335351at2759"/>
<evidence type="ECO:0000313" key="3">
    <source>
        <dbReference type="Proteomes" id="UP000024635"/>
    </source>
</evidence>
<accession>A0A016X269</accession>
<feature type="region of interest" description="Disordered" evidence="1">
    <location>
        <begin position="86"/>
        <end position="126"/>
    </location>
</feature>
<name>A0A016X269_9BILA</name>
<comment type="caution">
    <text evidence="2">The sequence shown here is derived from an EMBL/GenBank/DDBJ whole genome shotgun (WGS) entry which is preliminary data.</text>
</comment>
<organism evidence="2 3">
    <name type="scientific">Ancylostoma ceylanicum</name>
    <dbReference type="NCBI Taxonomy" id="53326"/>
    <lineage>
        <taxon>Eukaryota</taxon>
        <taxon>Metazoa</taxon>
        <taxon>Ecdysozoa</taxon>
        <taxon>Nematoda</taxon>
        <taxon>Chromadorea</taxon>
        <taxon>Rhabditida</taxon>
        <taxon>Rhabditina</taxon>
        <taxon>Rhabditomorpha</taxon>
        <taxon>Strongyloidea</taxon>
        <taxon>Ancylostomatidae</taxon>
        <taxon>Ancylostomatinae</taxon>
        <taxon>Ancylostoma</taxon>
    </lineage>
</organism>